<dbReference type="VEuPathDB" id="FungiDB:PC110_g12871"/>
<dbReference type="Proteomes" id="UP000688947">
    <property type="component" value="Unassembled WGS sequence"/>
</dbReference>
<evidence type="ECO:0000313" key="2">
    <source>
        <dbReference type="Proteomes" id="UP000688947"/>
    </source>
</evidence>
<name>A0A8T1TQ90_9STRA</name>
<gene>
    <name evidence="1" type="ORF">JG687_00016617</name>
</gene>
<sequence>MTRSTATPLWVVFDWHPRDRRMSSRWRAGYADDTAIYLASKQQQAAALAAVNRFSRVSGLKLYVRKCVAIGLCNIHRDESRDSQLGQTDQDLKVRGSRSTRYLGHIADTTKEAWIKAFIGLTIRLSLATVKTNTAQQRAMISAAIIVPKLLYVARHA</sequence>
<accession>A0A8T1TQ90</accession>
<organism evidence="1 2">
    <name type="scientific">Phytophthora cactorum</name>
    <dbReference type="NCBI Taxonomy" id="29920"/>
    <lineage>
        <taxon>Eukaryota</taxon>
        <taxon>Sar</taxon>
        <taxon>Stramenopiles</taxon>
        <taxon>Oomycota</taxon>
        <taxon>Peronosporomycetes</taxon>
        <taxon>Peronosporales</taxon>
        <taxon>Peronosporaceae</taxon>
        <taxon>Phytophthora</taxon>
    </lineage>
</organism>
<comment type="caution">
    <text evidence="1">The sequence shown here is derived from an EMBL/GenBank/DDBJ whole genome shotgun (WGS) entry which is preliminary data.</text>
</comment>
<evidence type="ECO:0000313" key="1">
    <source>
        <dbReference type="EMBL" id="KAG6946583.1"/>
    </source>
</evidence>
<dbReference type="OrthoDB" id="129618at2759"/>
<dbReference type="EMBL" id="JAENGZ010001713">
    <property type="protein sequence ID" value="KAG6946583.1"/>
    <property type="molecule type" value="Genomic_DNA"/>
</dbReference>
<dbReference type="AlphaFoldDB" id="A0A8T1TQ90"/>
<proteinExistence type="predicted"/>
<reference evidence="1" key="1">
    <citation type="submission" date="2021-01" db="EMBL/GenBank/DDBJ databases">
        <title>Phytophthora aleatoria, a newly-described species from Pinus radiata is distinct from Phytophthora cactorum isolates based on comparative genomics.</title>
        <authorList>
            <person name="Mcdougal R."/>
            <person name="Panda P."/>
            <person name="Williams N."/>
            <person name="Studholme D.J."/>
        </authorList>
    </citation>
    <scope>NUCLEOTIDE SEQUENCE</scope>
    <source>
        <strain evidence="1">NZFS 3830</strain>
    </source>
</reference>
<protein>
    <recommendedName>
        <fullName evidence="3">Reverse transcriptase domain-containing protein</fullName>
    </recommendedName>
</protein>
<evidence type="ECO:0008006" key="3">
    <source>
        <dbReference type="Google" id="ProtNLM"/>
    </source>
</evidence>